<dbReference type="PANTHER" id="PTHR23360">
    <property type="entry name" value="G-PROTEIN COUPLED RECEPTORS FAMILY 1 PROFILE DOMAIN-CONTAINING PROTEIN-RELATED"/>
    <property type="match status" value="1"/>
</dbReference>
<evidence type="ECO:0000256" key="1">
    <source>
        <dbReference type="SAM" id="Phobius"/>
    </source>
</evidence>
<protein>
    <recommendedName>
        <fullName evidence="4">G protein-coupled receptor</fullName>
    </recommendedName>
</protein>
<keyword evidence="3" id="KW-1185">Reference proteome</keyword>
<evidence type="ECO:0000313" key="2">
    <source>
        <dbReference type="EMBL" id="GMR40475.1"/>
    </source>
</evidence>
<feature type="non-terminal residue" evidence="2">
    <location>
        <position position="204"/>
    </location>
</feature>
<dbReference type="SUPFAM" id="SSF81321">
    <property type="entry name" value="Family A G protein-coupled receptor-like"/>
    <property type="match status" value="1"/>
</dbReference>
<evidence type="ECO:0000313" key="3">
    <source>
        <dbReference type="Proteomes" id="UP001328107"/>
    </source>
</evidence>
<dbReference type="AlphaFoldDB" id="A0AAN5CD46"/>
<feature type="non-terminal residue" evidence="2">
    <location>
        <position position="1"/>
    </location>
</feature>
<dbReference type="PANTHER" id="PTHR23360:SF29">
    <property type="entry name" value="G_PROTEIN_RECEP_F1_2 DOMAIN-CONTAINING PROTEIN"/>
    <property type="match status" value="1"/>
</dbReference>
<dbReference type="Proteomes" id="UP001328107">
    <property type="component" value="Unassembled WGS sequence"/>
</dbReference>
<dbReference type="EMBL" id="BTRK01000003">
    <property type="protein sequence ID" value="GMR40475.1"/>
    <property type="molecule type" value="Genomic_DNA"/>
</dbReference>
<feature type="transmembrane region" description="Helical" evidence="1">
    <location>
        <begin position="64"/>
        <end position="83"/>
    </location>
</feature>
<name>A0AAN5CD46_9BILA</name>
<sequence length="204" mass="22886">NEVGQLIQYKSVNTVTDDPEAYLNDLCDQVIINQSLIYVGSICAIFNIPLLFIFLSCNSFRERFLLLITLACADLLNCISIVAQGTHKSAFFLEVISTSLMPIKTPFDCAGELWLMLRDIGGLWAPMIQVIMGAERMLAVFKPASYNRTYSVRSISPVLFSILFVIANLSAAIHVGWTNREHKVKFYCGRKSAFGDNYGTYIYV</sequence>
<keyword evidence="1" id="KW-1133">Transmembrane helix</keyword>
<organism evidence="2 3">
    <name type="scientific">Pristionchus mayeri</name>
    <dbReference type="NCBI Taxonomy" id="1317129"/>
    <lineage>
        <taxon>Eukaryota</taxon>
        <taxon>Metazoa</taxon>
        <taxon>Ecdysozoa</taxon>
        <taxon>Nematoda</taxon>
        <taxon>Chromadorea</taxon>
        <taxon>Rhabditida</taxon>
        <taxon>Rhabditina</taxon>
        <taxon>Diplogasteromorpha</taxon>
        <taxon>Diplogasteroidea</taxon>
        <taxon>Neodiplogasteridae</taxon>
        <taxon>Pristionchus</taxon>
    </lineage>
</organism>
<accession>A0AAN5CD46</accession>
<keyword evidence="1" id="KW-0472">Membrane</keyword>
<reference evidence="3" key="1">
    <citation type="submission" date="2022-10" db="EMBL/GenBank/DDBJ databases">
        <title>Genome assembly of Pristionchus species.</title>
        <authorList>
            <person name="Yoshida K."/>
            <person name="Sommer R.J."/>
        </authorList>
    </citation>
    <scope>NUCLEOTIDE SEQUENCE [LARGE SCALE GENOMIC DNA]</scope>
    <source>
        <strain evidence="3">RS5460</strain>
    </source>
</reference>
<proteinExistence type="predicted"/>
<feature type="transmembrane region" description="Helical" evidence="1">
    <location>
        <begin position="36"/>
        <end position="57"/>
    </location>
</feature>
<comment type="caution">
    <text evidence="2">The sequence shown here is derived from an EMBL/GenBank/DDBJ whole genome shotgun (WGS) entry which is preliminary data.</text>
</comment>
<feature type="transmembrane region" description="Helical" evidence="1">
    <location>
        <begin position="155"/>
        <end position="177"/>
    </location>
</feature>
<evidence type="ECO:0008006" key="4">
    <source>
        <dbReference type="Google" id="ProtNLM"/>
    </source>
</evidence>
<keyword evidence="1" id="KW-0812">Transmembrane</keyword>
<gene>
    <name evidence="2" type="ORF">PMAYCL1PPCAC_10670</name>
</gene>
<dbReference type="InterPro" id="IPR047130">
    <property type="entry name" value="7TM_GPCR_Srsx_nematod"/>
</dbReference>
<dbReference type="Gene3D" id="1.20.1070.10">
    <property type="entry name" value="Rhodopsin 7-helix transmembrane proteins"/>
    <property type="match status" value="1"/>
</dbReference>